<accession>A0A517SRU6</accession>
<dbReference type="PANTHER" id="PTHR35369:SF2">
    <property type="entry name" value="BLR3025 PROTEIN"/>
    <property type="match status" value="1"/>
</dbReference>
<evidence type="ECO:0000256" key="1">
    <source>
        <dbReference type="ARBA" id="ARBA00022763"/>
    </source>
</evidence>
<dbReference type="CDD" id="cd03468">
    <property type="entry name" value="PolY_like"/>
    <property type="match status" value="1"/>
</dbReference>
<dbReference type="AlphaFoldDB" id="A0A517SRU6"/>
<dbReference type="Proteomes" id="UP000315003">
    <property type="component" value="Chromosome"/>
</dbReference>
<keyword evidence="1" id="KW-0227">DNA damage</keyword>
<dbReference type="EMBL" id="CP036272">
    <property type="protein sequence ID" value="QDT58813.1"/>
    <property type="molecule type" value="Genomic_DNA"/>
</dbReference>
<evidence type="ECO:0000313" key="3">
    <source>
        <dbReference type="Proteomes" id="UP000315003"/>
    </source>
</evidence>
<reference evidence="2 3" key="1">
    <citation type="submission" date="2019-02" db="EMBL/GenBank/DDBJ databases">
        <title>Deep-cultivation of Planctomycetes and their phenomic and genomic characterization uncovers novel biology.</title>
        <authorList>
            <person name="Wiegand S."/>
            <person name="Jogler M."/>
            <person name="Boedeker C."/>
            <person name="Pinto D."/>
            <person name="Vollmers J."/>
            <person name="Rivas-Marin E."/>
            <person name="Kohn T."/>
            <person name="Peeters S.H."/>
            <person name="Heuer A."/>
            <person name="Rast P."/>
            <person name="Oberbeckmann S."/>
            <person name="Bunk B."/>
            <person name="Jeske O."/>
            <person name="Meyerdierks A."/>
            <person name="Storesund J.E."/>
            <person name="Kallscheuer N."/>
            <person name="Luecker S."/>
            <person name="Lage O.M."/>
            <person name="Pohl T."/>
            <person name="Merkel B.J."/>
            <person name="Hornburger P."/>
            <person name="Mueller R.-W."/>
            <person name="Bruemmer F."/>
            <person name="Labrenz M."/>
            <person name="Spormann A.M."/>
            <person name="Op den Camp H."/>
            <person name="Overmann J."/>
            <person name="Amann R."/>
            <person name="Jetten M.S.M."/>
            <person name="Mascher T."/>
            <person name="Medema M.H."/>
            <person name="Devos D.P."/>
            <person name="Kaster A.-K."/>
            <person name="Ovreas L."/>
            <person name="Rohde M."/>
            <person name="Galperin M.Y."/>
            <person name="Jogler C."/>
        </authorList>
    </citation>
    <scope>NUCLEOTIDE SEQUENCE [LARGE SCALE GENOMIC DNA]</scope>
    <source>
        <strain evidence="2 3">SV_7m_r</strain>
    </source>
</reference>
<proteinExistence type="predicted"/>
<dbReference type="GO" id="GO:0006281">
    <property type="term" value="P:DNA repair"/>
    <property type="evidence" value="ECO:0007669"/>
    <property type="project" value="TreeGrafter"/>
</dbReference>
<gene>
    <name evidence="2" type="ORF">SV7mr_13140</name>
</gene>
<organism evidence="2 3">
    <name type="scientific">Stieleria bergensis</name>
    <dbReference type="NCBI Taxonomy" id="2528025"/>
    <lineage>
        <taxon>Bacteria</taxon>
        <taxon>Pseudomonadati</taxon>
        <taxon>Planctomycetota</taxon>
        <taxon>Planctomycetia</taxon>
        <taxon>Pirellulales</taxon>
        <taxon>Pirellulaceae</taxon>
        <taxon>Stieleria</taxon>
    </lineage>
</organism>
<protein>
    <submittedName>
        <fullName evidence="2">DNA polymerase IV</fullName>
    </submittedName>
</protein>
<keyword evidence="3" id="KW-1185">Reference proteome</keyword>
<dbReference type="PANTHER" id="PTHR35369">
    <property type="entry name" value="BLR3025 PROTEIN-RELATED"/>
    <property type="match status" value="1"/>
</dbReference>
<sequence length="499" mass="56172">MPIAEAVDLLNHRARQRSSERPNAAPILAEHDPIADLAELERLATLLVTQVSPLVGIEARDRRPWAGESLCEPESLFCQLDGVTHLFDDEPGLLEHVKRMLHREGYQARLAIASNSAAAWALTHYHSSDCLISTDQTAELSRLPVASLRIATETHTTLSRLGIETLGQLWNLPRGGLAQRLGEALVDRMAEIQGEVESPLTAFQQPIQFSAKTELEYATDDLELICNRMQQLLDQVLAAMKTAGQGVLRLVYRLQLIDAAPLTAVIGLYSPTRQREHLMELIQANLESINLRACVCKIALSILQSEPLRASQPMLFDDDGFSMDAASAGDQSLAQLVNTLSGRLGYQAVQVVRVNSNPLPEKAYRTYPLTDYRSRKLVNKLPGHAKKISVRKEQGGATERSSFPTRHDARRRPVQLLRRPVPIECLRREQDQQSSPTIRYQGQDHLVKVFWGPERIETAWWDGPSVRRDYYRVQTDSGNLWWIFTDLKTGQWYLHGRFG</sequence>
<dbReference type="InterPro" id="IPR050356">
    <property type="entry name" value="SulA_CellDiv_inhibitor"/>
</dbReference>
<dbReference type="InterPro" id="IPR043502">
    <property type="entry name" value="DNA/RNA_pol_sf"/>
</dbReference>
<dbReference type="SUPFAM" id="SSF56672">
    <property type="entry name" value="DNA/RNA polymerases"/>
    <property type="match status" value="1"/>
</dbReference>
<name>A0A517SRU6_9BACT</name>
<evidence type="ECO:0000313" key="2">
    <source>
        <dbReference type="EMBL" id="QDT58813.1"/>
    </source>
</evidence>